<accession>A0A383DU01</accession>
<name>A0A383DU01_9ZZZZ</name>
<evidence type="ECO:0000313" key="2">
    <source>
        <dbReference type="EMBL" id="SVE48007.1"/>
    </source>
</evidence>
<dbReference type="SUPFAM" id="SSF51338">
    <property type="entry name" value="Composite domain of metallo-dependent hydrolases"/>
    <property type="match status" value="1"/>
</dbReference>
<protein>
    <recommendedName>
        <fullName evidence="1">Amidohydrolase 3 domain-containing protein</fullName>
    </recommendedName>
</protein>
<sequence>MSRKINLVNGNIITLEESCPIAETISINNGKIAGINAIDANFKSIDLQGATVIPGFVDAHFHLVNLGKQTDSLNLKNCKSSHEIADKVLQKSKKLDFDEFILGFGWDHNKWDNKIFPDSDILNNLHVSQPIILTRIDGHSYWVNQKAMQLSGLDVSLEPPKGGNIINDCILIDNAMQPVQAIIPKPSEKNVERWIE</sequence>
<dbReference type="PANTHER" id="PTHR22642:SF2">
    <property type="entry name" value="PROTEIN LONG AFTER FAR-RED 3"/>
    <property type="match status" value="1"/>
</dbReference>
<proteinExistence type="predicted"/>
<dbReference type="AlphaFoldDB" id="A0A383DU01"/>
<organism evidence="2">
    <name type="scientific">marine metagenome</name>
    <dbReference type="NCBI Taxonomy" id="408172"/>
    <lineage>
        <taxon>unclassified sequences</taxon>
        <taxon>metagenomes</taxon>
        <taxon>ecological metagenomes</taxon>
    </lineage>
</organism>
<dbReference type="InterPro" id="IPR013108">
    <property type="entry name" value="Amidohydro_3"/>
</dbReference>
<feature type="domain" description="Amidohydrolase 3" evidence="1">
    <location>
        <begin position="45"/>
        <end position="168"/>
    </location>
</feature>
<dbReference type="Gene3D" id="3.10.310.70">
    <property type="match status" value="1"/>
</dbReference>
<dbReference type="Gene3D" id="2.30.40.10">
    <property type="entry name" value="Urease, subunit C, domain 1"/>
    <property type="match status" value="1"/>
</dbReference>
<dbReference type="Gene3D" id="3.20.20.140">
    <property type="entry name" value="Metal-dependent hydrolases"/>
    <property type="match status" value="1"/>
</dbReference>
<dbReference type="GO" id="GO:0016810">
    <property type="term" value="F:hydrolase activity, acting on carbon-nitrogen (but not peptide) bonds"/>
    <property type="evidence" value="ECO:0007669"/>
    <property type="project" value="InterPro"/>
</dbReference>
<dbReference type="PANTHER" id="PTHR22642">
    <property type="entry name" value="IMIDAZOLONEPROPIONASE"/>
    <property type="match status" value="1"/>
</dbReference>
<reference evidence="2" key="1">
    <citation type="submission" date="2018-05" db="EMBL/GenBank/DDBJ databases">
        <authorList>
            <person name="Lanie J.A."/>
            <person name="Ng W.-L."/>
            <person name="Kazmierczak K.M."/>
            <person name="Andrzejewski T.M."/>
            <person name="Davidsen T.M."/>
            <person name="Wayne K.J."/>
            <person name="Tettelin H."/>
            <person name="Glass J.I."/>
            <person name="Rusch D."/>
            <person name="Podicherti R."/>
            <person name="Tsui H.-C.T."/>
            <person name="Winkler M.E."/>
        </authorList>
    </citation>
    <scope>NUCLEOTIDE SEQUENCE</scope>
</reference>
<dbReference type="EMBL" id="UINC01220199">
    <property type="protein sequence ID" value="SVE48007.1"/>
    <property type="molecule type" value="Genomic_DNA"/>
</dbReference>
<evidence type="ECO:0000259" key="1">
    <source>
        <dbReference type="Pfam" id="PF07969"/>
    </source>
</evidence>
<feature type="non-terminal residue" evidence="2">
    <location>
        <position position="196"/>
    </location>
</feature>
<dbReference type="InterPro" id="IPR011059">
    <property type="entry name" value="Metal-dep_hydrolase_composite"/>
</dbReference>
<gene>
    <name evidence="2" type="ORF">METZ01_LOCUS500861</name>
</gene>
<dbReference type="Pfam" id="PF07969">
    <property type="entry name" value="Amidohydro_3"/>
    <property type="match status" value="1"/>
</dbReference>